<dbReference type="GO" id="GO:0005737">
    <property type="term" value="C:cytoplasm"/>
    <property type="evidence" value="ECO:0007669"/>
    <property type="project" value="TreeGrafter"/>
</dbReference>
<dbReference type="Gene3D" id="3.30.200.20">
    <property type="entry name" value="Phosphorylase Kinase, domain 1"/>
    <property type="match status" value="1"/>
</dbReference>
<dbReference type="InterPro" id="IPR011009">
    <property type="entry name" value="Kinase-like_dom_sf"/>
</dbReference>
<comment type="caution">
    <text evidence="8">The sequence shown here is derived from an EMBL/GenBank/DDBJ whole genome shotgun (WGS) entry which is preliminary data.</text>
</comment>
<evidence type="ECO:0000259" key="7">
    <source>
        <dbReference type="PROSITE" id="PS50011"/>
    </source>
</evidence>
<dbReference type="GO" id="GO:0030036">
    <property type="term" value="P:actin cytoskeleton organization"/>
    <property type="evidence" value="ECO:0007669"/>
    <property type="project" value="TreeGrafter"/>
</dbReference>
<evidence type="ECO:0000313" key="8">
    <source>
        <dbReference type="EMBL" id="KII63892.1"/>
    </source>
</evidence>
<evidence type="ECO:0000256" key="3">
    <source>
        <dbReference type="ARBA" id="ARBA00022679"/>
    </source>
</evidence>
<keyword evidence="3" id="KW-0808">Transferase</keyword>
<keyword evidence="4" id="KW-0547">Nucleotide-binding</keyword>
<evidence type="ECO:0000256" key="1">
    <source>
        <dbReference type="ARBA" id="ARBA00005843"/>
    </source>
</evidence>
<dbReference type="PANTHER" id="PTHR46485:SF5">
    <property type="entry name" value="CENTER DIVIDER, ISOFORM A"/>
    <property type="match status" value="1"/>
</dbReference>
<evidence type="ECO:0000256" key="2">
    <source>
        <dbReference type="ARBA" id="ARBA00022527"/>
    </source>
</evidence>
<comment type="similarity">
    <text evidence="1">Belongs to the protein kinase superfamily. TKL Ser/Thr protein kinase family.</text>
</comment>
<reference evidence="8 9" key="1">
    <citation type="journal article" date="2014" name="Genome Biol. Evol.">
        <title>The genome of the myxosporean Thelohanellus kitauei shows adaptations to nutrient acquisition within its fish host.</title>
        <authorList>
            <person name="Yang Y."/>
            <person name="Xiong J."/>
            <person name="Zhou Z."/>
            <person name="Huo F."/>
            <person name="Miao W."/>
            <person name="Ran C."/>
            <person name="Liu Y."/>
            <person name="Zhang J."/>
            <person name="Feng J."/>
            <person name="Wang M."/>
            <person name="Wang M."/>
            <person name="Wang L."/>
            <person name="Yao B."/>
        </authorList>
    </citation>
    <scope>NUCLEOTIDE SEQUENCE [LARGE SCALE GENOMIC DNA]</scope>
    <source>
        <strain evidence="8">Wuqing</strain>
    </source>
</reference>
<dbReference type="Gene3D" id="1.10.510.10">
    <property type="entry name" value="Transferase(Phosphotransferase) domain 1"/>
    <property type="match status" value="1"/>
</dbReference>
<dbReference type="AlphaFoldDB" id="A0A0C2J481"/>
<proteinExistence type="inferred from homology"/>
<accession>A0A0C2J481</accession>
<evidence type="ECO:0000256" key="6">
    <source>
        <dbReference type="ARBA" id="ARBA00022840"/>
    </source>
</evidence>
<evidence type="ECO:0000313" key="9">
    <source>
        <dbReference type="Proteomes" id="UP000031668"/>
    </source>
</evidence>
<dbReference type="GO" id="GO:0005524">
    <property type="term" value="F:ATP binding"/>
    <property type="evidence" value="ECO:0007669"/>
    <property type="project" value="UniProtKB-KW"/>
</dbReference>
<dbReference type="GO" id="GO:0005634">
    <property type="term" value="C:nucleus"/>
    <property type="evidence" value="ECO:0007669"/>
    <property type="project" value="TreeGrafter"/>
</dbReference>
<keyword evidence="2" id="KW-0723">Serine/threonine-protein kinase</keyword>
<gene>
    <name evidence="8" type="ORF">RF11_15401</name>
</gene>
<evidence type="ECO:0000256" key="5">
    <source>
        <dbReference type="ARBA" id="ARBA00022777"/>
    </source>
</evidence>
<feature type="domain" description="Protein kinase" evidence="7">
    <location>
        <begin position="1"/>
        <end position="278"/>
    </location>
</feature>
<dbReference type="Proteomes" id="UP000031668">
    <property type="component" value="Unassembled WGS sequence"/>
</dbReference>
<name>A0A0C2J481_THEKT</name>
<dbReference type="InterPro" id="IPR050940">
    <property type="entry name" value="Actin_reg-Ser/Thr_kinase"/>
</dbReference>
<dbReference type="InterPro" id="IPR001245">
    <property type="entry name" value="Ser-Thr/Tyr_kinase_cat_dom"/>
</dbReference>
<organism evidence="8 9">
    <name type="scientific">Thelohanellus kitauei</name>
    <name type="common">Myxosporean</name>
    <dbReference type="NCBI Taxonomy" id="669202"/>
    <lineage>
        <taxon>Eukaryota</taxon>
        <taxon>Metazoa</taxon>
        <taxon>Cnidaria</taxon>
        <taxon>Myxozoa</taxon>
        <taxon>Myxosporea</taxon>
        <taxon>Bivalvulida</taxon>
        <taxon>Platysporina</taxon>
        <taxon>Myxobolidae</taxon>
        <taxon>Thelohanellus</taxon>
    </lineage>
</organism>
<keyword evidence="6" id="KW-0067">ATP-binding</keyword>
<dbReference type="OrthoDB" id="20134at2759"/>
<keyword evidence="9" id="KW-1185">Reference proteome</keyword>
<dbReference type="Pfam" id="PF07714">
    <property type="entry name" value="PK_Tyr_Ser-Thr"/>
    <property type="match status" value="1"/>
</dbReference>
<sequence length="292" mass="33422">MIDEFNHLGIKDSLKSCDDHLLITKESDGKRANSLDCIPDLYDKLLLNEKSMNFRRVSAKSLALSDGIIFSMQDLEIQEVLGEGFFGRVRIKNSNEIMGMKELKETRREHEKRFCNETLDLTPEIKEKIAYDISCGMAYLHSKMIAHRDLTSLNCLLRDRVAYDVVVADFGLSRVVNKVSVQHNTNQDVGAPCWTAPEMLNGKHYDLSVDVFSYGIVLCEVTRFLYQLLARNFGLNEDKFVELVKNIKNPSYLVNLAIIACDVNPNRRPKFRCVMNFIRSKMGEIRLDGKDV</sequence>
<protein>
    <submittedName>
        <fullName evidence="8">LIM domain kinase 2</fullName>
    </submittedName>
</protein>
<dbReference type="PROSITE" id="PS50011">
    <property type="entry name" value="PROTEIN_KINASE_DOM"/>
    <property type="match status" value="1"/>
</dbReference>
<dbReference type="PANTHER" id="PTHR46485">
    <property type="entry name" value="LIM DOMAIN KINASE 1"/>
    <property type="match status" value="1"/>
</dbReference>
<dbReference type="EMBL" id="JWZT01004535">
    <property type="protein sequence ID" value="KII63892.1"/>
    <property type="molecule type" value="Genomic_DNA"/>
</dbReference>
<dbReference type="InterPro" id="IPR000719">
    <property type="entry name" value="Prot_kinase_dom"/>
</dbReference>
<evidence type="ECO:0000256" key="4">
    <source>
        <dbReference type="ARBA" id="ARBA00022741"/>
    </source>
</evidence>
<keyword evidence="5 8" id="KW-0418">Kinase</keyword>
<dbReference type="GO" id="GO:0004674">
    <property type="term" value="F:protein serine/threonine kinase activity"/>
    <property type="evidence" value="ECO:0007669"/>
    <property type="project" value="UniProtKB-KW"/>
</dbReference>
<dbReference type="SUPFAM" id="SSF56112">
    <property type="entry name" value="Protein kinase-like (PK-like)"/>
    <property type="match status" value="1"/>
</dbReference>